<keyword evidence="12" id="KW-0862">Zinc</keyword>
<keyword evidence="8 10" id="KW-0479">Metal-binding</keyword>
<keyword evidence="12" id="KW-0170">Cobalt</keyword>
<dbReference type="FunFam" id="3.20.20.70:FF:000004">
    <property type="entry name" value="Ribulose-phosphate 3-epimerase"/>
    <property type="match status" value="1"/>
</dbReference>
<protein>
    <recommendedName>
        <fullName evidence="7 10">Ribulose-phosphate 3-epimerase</fullName>
        <ecNumber evidence="7 10">5.1.3.1</ecNumber>
    </recommendedName>
</protein>
<dbReference type="PROSITE" id="PS01086">
    <property type="entry name" value="RIBUL_P_3_EPIMER_2"/>
    <property type="match status" value="1"/>
</dbReference>
<comment type="cofactor">
    <cofactor evidence="5">
        <name>Fe(2+)</name>
        <dbReference type="ChEBI" id="CHEBI:29033"/>
    </cofactor>
</comment>
<dbReference type="Proteomes" id="UP001199424">
    <property type="component" value="Unassembled WGS sequence"/>
</dbReference>
<dbReference type="RefSeq" id="WP_308449466.1">
    <property type="nucleotide sequence ID" value="NZ_JAJEQC010000008.1"/>
</dbReference>
<evidence type="ECO:0000313" key="14">
    <source>
        <dbReference type="EMBL" id="MCC2137181.1"/>
    </source>
</evidence>
<evidence type="ECO:0000256" key="9">
    <source>
        <dbReference type="ARBA" id="ARBA00023235"/>
    </source>
</evidence>
<feature type="binding site" evidence="10 13">
    <location>
        <begin position="138"/>
        <end position="141"/>
    </location>
    <ligand>
        <name>substrate</name>
    </ligand>
</feature>
<evidence type="ECO:0000256" key="2">
    <source>
        <dbReference type="ARBA" id="ARBA00001936"/>
    </source>
</evidence>
<dbReference type="EMBL" id="JAJEQC010000008">
    <property type="protein sequence ID" value="MCC2137181.1"/>
    <property type="molecule type" value="Genomic_DNA"/>
</dbReference>
<comment type="cofactor">
    <cofactor evidence="2">
        <name>Mn(2+)</name>
        <dbReference type="ChEBI" id="CHEBI:29035"/>
    </cofactor>
</comment>
<dbReference type="GO" id="GO:0046872">
    <property type="term" value="F:metal ion binding"/>
    <property type="evidence" value="ECO:0007669"/>
    <property type="project" value="UniProtKB-UniRule"/>
</dbReference>
<dbReference type="Gene3D" id="3.20.20.70">
    <property type="entry name" value="Aldolase class I"/>
    <property type="match status" value="1"/>
</dbReference>
<dbReference type="GO" id="GO:0005737">
    <property type="term" value="C:cytoplasm"/>
    <property type="evidence" value="ECO:0007669"/>
    <property type="project" value="UniProtKB-ARBA"/>
</dbReference>
<dbReference type="InterPro" id="IPR013785">
    <property type="entry name" value="Aldolase_TIM"/>
</dbReference>
<dbReference type="SUPFAM" id="SSF51366">
    <property type="entry name" value="Ribulose-phoshate binding barrel"/>
    <property type="match status" value="1"/>
</dbReference>
<feature type="binding site" evidence="10 12">
    <location>
        <position position="31"/>
    </location>
    <ligand>
        <name>a divalent metal cation</name>
        <dbReference type="ChEBI" id="CHEBI:60240"/>
    </ligand>
</feature>
<dbReference type="AlphaFoldDB" id="A0AAE3AMW6"/>
<feature type="active site" description="Proton donor" evidence="10 11">
    <location>
        <position position="167"/>
    </location>
</feature>
<keyword evidence="12" id="KW-0464">Manganese</keyword>
<reference evidence="14" key="1">
    <citation type="submission" date="2021-10" db="EMBL/GenBank/DDBJ databases">
        <title>Anaerobic single-cell dispensing facilitates the cultivation of human gut bacteria.</title>
        <authorList>
            <person name="Afrizal A."/>
        </authorList>
    </citation>
    <scope>NUCLEOTIDE SEQUENCE</scope>
    <source>
        <strain evidence="14">CLA-AA-H250</strain>
    </source>
</reference>
<dbReference type="PIRSF" id="PIRSF001461">
    <property type="entry name" value="RPE"/>
    <property type="match status" value="1"/>
</dbReference>
<comment type="catalytic activity">
    <reaction evidence="1 10">
        <text>D-ribulose 5-phosphate = D-xylulose 5-phosphate</text>
        <dbReference type="Rhea" id="RHEA:13677"/>
        <dbReference type="ChEBI" id="CHEBI:57737"/>
        <dbReference type="ChEBI" id="CHEBI:58121"/>
        <dbReference type="EC" id="5.1.3.1"/>
    </reaction>
</comment>
<evidence type="ECO:0000256" key="4">
    <source>
        <dbReference type="ARBA" id="ARBA00001947"/>
    </source>
</evidence>
<evidence type="ECO:0000256" key="8">
    <source>
        <dbReference type="ARBA" id="ARBA00022723"/>
    </source>
</evidence>
<dbReference type="NCBIfam" id="NF004076">
    <property type="entry name" value="PRK05581.1-4"/>
    <property type="match status" value="1"/>
</dbReference>
<sequence length="208" mass="23022">MKIAPSMLASDFTRMGECAKSVNAADWLHLDIMDGHFVPNISFGPDVVKALRPLSDLTFDVHLMISHPKQYIRQFAEAGAEIITFHVECDDDIDETITEIEKYGVKPALSLKPGTPVECLYPYLDRLYMVLVMTVEPGFGGQKFMADQMEKLRALRAKRPELILEVDGGVNRETAPICRENGADVAVAGTAVFRAENIPAEIALLRGE</sequence>
<comment type="cofactor">
    <cofactor evidence="4">
        <name>Zn(2+)</name>
        <dbReference type="ChEBI" id="CHEBI:29105"/>
    </cofactor>
</comment>
<evidence type="ECO:0000313" key="15">
    <source>
        <dbReference type="Proteomes" id="UP001199424"/>
    </source>
</evidence>
<dbReference type="NCBIfam" id="TIGR01163">
    <property type="entry name" value="rpe"/>
    <property type="match status" value="1"/>
</dbReference>
<organism evidence="14 15">
    <name type="scientific">Hominenteromicrobium mulieris</name>
    <dbReference type="NCBI Taxonomy" id="2885357"/>
    <lineage>
        <taxon>Bacteria</taxon>
        <taxon>Bacillati</taxon>
        <taxon>Bacillota</taxon>
        <taxon>Clostridia</taxon>
        <taxon>Eubacteriales</taxon>
        <taxon>Oscillospiraceae</taxon>
        <taxon>Hominenteromicrobium</taxon>
    </lineage>
</organism>
<evidence type="ECO:0000256" key="13">
    <source>
        <dbReference type="PIRSR" id="PIRSR001461-3"/>
    </source>
</evidence>
<gene>
    <name evidence="10 14" type="primary">rpe</name>
    <name evidence="14" type="ORF">LKD31_09140</name>
</gene>
<feature type="active site" description="Proton acceptor" evidence="10 11">
    <location>
        <position position="31"/>
    </location>
</feature>
<feature type="binding site" evidence="13">
    <location>
        <begin position="189"/>
        <end position="190"/>
    </location>
    <ligand>
        <name>substrate</name>
    </ligand>
</feature>
<comment type="pathway">
    <text evidence="10">Carbohydrate degradation.</text>
</comment>
<dbReference type="EC" id="5.1.3.1" evidence="7 10"/>
<feature type="binding site" evidence="10 12">
    <location>
        <position position="167"/>
    </location>
    <ligand>
        <name>a divalent metal cation</name>
        <dbReference type="ChEBI" id="CHEBI:60240"/>
    </ligand>
</feature>
<evidence type="ECO:0000256" key="10">
    <source>
        <dbReference type="HAMAP-Rule" id="MF_02227"/>
    </source>
</evidence>
<evidence type="ECO:0000256" key="7">
    <source>
        <dbReference type="ARBA" id="ARBA00013188"/>
    </source>
</evidence>
<comment type="cofactor">
    <cofactor evidence="3">
        <name>Co(2+)</name>
        <dbReference type="ChEBI" id="CHEBI:48828"/>
    </cofactor>
</comment>
<evidence type="ECO:0000256" key="11">
    <source>
        <dbReference type="PIRSR" id="PIRSR001461-1"/>
    </source>
</evidence>
<dbReference type="PROSITE" id="PS01085">
    <property type="entry name" value="RIBUL_P_3_EPIMER_1"/>
    <property type="match status" value="1"/>
</dbReference>
<feature type="binding site" evidence="10 13">
    <location>
        <position position="62"/>
    </location>
    <ligand>
        <name>substrate</name>
    </ligand>
</feature>
<accession>A0AAE3AMW6</accession>
<feature type="binding site" evidence="10 12">
    <location>
        <position position="29"/>
    </location>
    <ligand>
        <name>a divalent metal cation</name>
        <dbReference type="ChEBI" id="CHEBI:60240"/>
    </ligand>
</feature>
<feature type="binding site" evidence="10 12">
    <location>
        <position position="62"/>
    </location>
    <ligand>
        <name>a divalent metal cation</name>
        <dbReference type="ChEBI" id="CHEBI:60240"/>
    </ligand>
</feature>
<dbReference type="GO" id="GO:0019323">
    <property type="term" value="P:pentose catabolic process"/>
    <property type="evidence" value="ECO:0007669"/>
    <property type="project" value="UniProtKB-UniRule"/>
</dbReference>
<keyword evidence="10" id="KW-0119">Carbohydrate metabolism</keyword>
<comment type="similarity">
    <text evidence="6 10">Belongs to the ribulose-phosphate 3-epimerase family.</text>
</comment>
<feature type="binding site" evidence="13">
    <location>
        <position position="169"/>
    </location>
    <ligand>
        <name>substrate</name>
    </ligand>
</feature>
<evidence type="ECO:0000256" key="5">
    <source>
        <dbReference type="ARBA" id="ARBA00001954"/>
    </source>
</evidence>
<dbReference type="PANTHER" id="PTHR11749">
    <property type="entry name" value="RIBULOSE-5-PHOSPHATE-3-EPIMERASE"/>
    <property type="match status" value="1"/>
</dbReference>
<evidence type="ECO:0000256" key="3">
    <source>
        <dbReference type="ARBA" id="ARBA00001941"/>
    </source>
</evidence>
<evidence type="ECO:0000256" key="6">
    <source>
        <dbReference type="ARBA" id="ARBA00009541"/>
    </source>
</evidence>
<dbReference type="CDD" id="cd00429">
    <property type="entry name" value="RPE"/>
    <property type="match status" value="1"/>
</dbReference>
<feature type="binding site" evidence="10 13">
    <location>
        <position position="6"/>
    </location>
    <ligand>
        <name>substrate</name>
    </ligand>
</feature>
<comment type="caution">
    <text evidence="14">The sequence shown here is derived from an EMBL/GenBank/DDBJ whole genome shotgun (WGS) entry which is preliminary data.</text>
</comment>
<keyword evidence="9 10" id="KW-0413">Isomerase</keyword>
<proteinExistence type="inferred from homology"/>
<dbReference type="GO" id="GO:0004750">
    <property type="term" value="F:D-ribulose-phosphate 3-epimerase activity"/>
    <property type="evidence" value="ECO:0007669"/>
    <property type="project" value="UniProtKB-UniRule"/>
</dbReference>
<dbReference type="InterPro" id="IPR000056">
    <property type="entry name" value="Ribul_P_3_epim-like"/>
</dbReference>
<dbReference type="InterPro" id="IPR026019">
    <property type="entry name" value="Ribul_P_3_epim"/>
</dbReference>
<dbReference type="HAMAP" id="MF_02227">
    <property type="entry name" value="RPE"/>
    <property type="match status" value="1"/>
</dbReference>
<comment type="cofactor">
    <cofactor evidence="10 12">
        <name>a divalent metal cation</name>
        <dbReference type="ChEBI" id="CHEBI:60240"/>
    </cofactor>
    <text evidence="10 12">Binds 1 divalent metal cation per subunit.</text>
</comment>
<evidence type="ECO:0000256" key="12">
    <source>
        <dbReference type="PIRSR" id="PIRSR001461-2"/>
    </source>
</evidence>
<dbReference type="GO" id="GO:0006098">
    <property type="term" value="P:pentose-phosphate shunt"/>
    <property type="evidence" value="ECO:0007669"/>
    <property type="project" value="UniProtKB-UniRule"/>
</dbReference>
<comment type="function">
    <text evidence="10">Catalyzes the reversible epimerization of D-ribulose 5-phosphate to D-xylulose 5-phosphate.</text>
</comment>
<comment type="caution">
    <text evidence="10">Lacks conserved residue(s) required for the propagation of feature annotation.</text>
</comment>
<feature type="binding site" evidence="10">
    <location>
        <begin position="167"/>
        <end position="169"/>
    </location>
    <ligand>
        <name>substrate</name>
    </ligand>
</feature>
<keyword evidence="15" id="KW-1185">Reference proteome</keyword>
<name>A0AAE3AMW6_9FIRM</name>
<dbReference type="InterPro" id="IPR011060">
    <property type="entry name" value="RibuloseP-bd_barrel"/>
</dbReference>
<evidence type="ECO:0000256" key="1">
    <source>
        <dbReference type="ARBA" id="ARBA00001782"/>
    </source>
</evidence>
<dbReference type="Pfam" id="PF00834">
    <property type="entry name" value="Ribul_P_3_epim"/>
    <property type="match status" value="1"/>
</dbReference>